<dbReference type="AlphaFoldDB" id="A0A1H3T9I0"/>
<proteinExistence type="predicted"/>
<reference evidence="2" key="1">
    <citation type="submission" date="2016-10" db="EMBL/GenBank/DDBJ databases">
        <authorList>
            <person name="Varghese N."/>
            <person name="Submissions S."/>
        </authorList>
    </citation>
    <scope>NUCLEOTIDE SEQUENCE [LARGE SCALE GENOMIC DNA]</scope>
    <source>
        <strain evidence="2">DSM 45245</strain>
    </source>
</reference>
<gene>
    <name evidence="1" type="ORF">SAMN05444365_1202</name>
</gene>
<dbReference type="EMBL" id="FNPH01000020">
    <property type="protein sequence ID" value="SDZ46501.1"/>
    <property type="molecule type" value="Genomic_DNA"/>
</dbReference>
<accession>A0A1H3T9I0</accession>
<protein>
    <submittedName>
        <fullName evidence="1">Uncharacterized protein</fullName>
    </submittedName>
</protein>
<evidence type="ECO:0000313" key="2">
    <source>
        <dbReference type="Proteomes" id="UP000242415"/>
    </source>
</evidence>
<name>A0A1H3T9I0_9ACTN</name>
<organism evidence="1 2">
    <name type="scientific">Micromonospora pattaloongensis</name>
    <dbReference type="NCBI Taxonomy" id="405436"/>
    <lineage>
        <taxon>Bacteria</taxon>
        <taxon>Bacillati</taxon>
        <taxon>Actinomycetota</taxon>
        <taxon>Actinomycetes</taxon>
        <taxon>Micromonosporales</taxon>
        <taxon>Micromonosporaceae</taxon>
        <taxon>Micromonospora</taxon>
    </lineage>
</organism>
<keyword evidence="2" id="KW-1185">Reference proteome</keyword>
<evidence type="ECO:0000313" key="1">
    <source>
        <dbReference type="EMBL" id="SDZ46501.1"/>
    </source>
</evidence>
<sequence>MNSATVSERGVNSERNGYRDDPLELADIYIALATRGLVDFAQAPRGEG</sequence>
<dbReference type="Proteomes" id="UP000242415">
    <property type="component" value="Unassembled WGS sequence"/>
</dbReference>